<dbReference type="Proteomes" id="UP000236723">
    <property type="component" value="Unassembled WGS sequence"/>
</dbReference>
<sequence length="140" mass="14484">MRDFEAVFAGDPQTVSEARALVREALADLPADLRGDALTCVSELATNALLHTASGDKGGKYTVRTQVGDDGRVLVEVTDEGTADSAPWVPPAGSECGRGLRIVTALGTVRVARAGTGPGRRVQVLLPAPFPTSSSPEGSR</sequence>
<dbReference type="InterPro" id="IPR003594">
    <property type="entry name" value="HATPase_dom"/>
</dbReference>
<dbReference type="GO" id="GO:0004674">
    <property type="term" value="F:protein serine/threonine kinase activity"/>
    <property type="evidence" value="ECO:0007669"/>
    <property type="project" value="UniProtKB-KW"/>
</dbReference>
<accession>A0A1H6ED96</accession>
<keyword evidence="4" id="KW-1185">Reference proteome</keyword>
<dbReference type="OrthoDB" id="3871793at2"/>
<dbReference type="Pfam" id="PF13581">
    <property type="entry name" value="HATPase_c_2"/>
    <property type="match status" value="1"/>
</dbReference>
<dbReference type="PANTHER" id="PTHR35526">
    <property type="entry name" value="ANTI-SIGMA-F FACTOR RSBW-RELATED"/>
    <property type="match status" value="1"/>
</dbReference>
<evidence type="ECO:0000313" key="3">
    <source>
        <dbReference type="EMBL" id="SEG94979.1"/>
    </source>
</evidence>
<name>A0A1H6ED96_9ACTN</name>
<organism evidence="3 4">
    <name type="scientific">Thermomonospora echinospora</name>
    <dbReference type="NCBI Taxonomy" id="1992"/>
    <lineage>
        <taxon>Bacteria</taxon>
        <taxon>Bacillati</taxon>
        <taxon>Actinomycetota</taxon>
        <taxon>Actinomycetes</taxon>
        <taxon>Streptosporangiales</taxon>
        <taxon>Thermomonosporaceae</taxon>
        <taxon>Thermomonospora</taxon>
    </lineage>
</organism>
<dbReference type="InterPro" id="IPR050267">
    <property type="entry name" value="Anti-sigma-factor_SerPK"/>
</dbReference>
<evidence type="ECO:0000256" key="1">
    <source>
        <dbReference type="ARBA" id="ARBA00022527"/>
    </source>
</evidence>
<dbReference type="EMBL" id="FNVO01000057">
    <property type="protein sequence ID" value="SEG94979.1"/>
    <property type="molecule type" value="Genomic_DNA"/>
</dbReference>
<reference evidence="4" key="1">
    <citation type="submission" date="2016-10" db="EMBL/GenBank/DDBJ databases">
        <authorList>
            <person name="Varghese N."/>
            <person name="Submissions S."/>
        </authorList>
    </citation>
    <scope>NUCLEOTIDE SEQUENCE [LARGE SCALE GENOMIC DNA]</scope>
    <source>
        <strain evidence="4">DSM 43163</strain>
    </source>
</reference>
<keyword evidence="3" id="KW-0808">Transferase</keyword>
<protein>
    <submittedName>
        <fullName evidence="3">Anti-sigma regulatory factor (Ser/Thr protein kinase)</fullName>
    </submittedName>
</protein>
<dbReference type="SUPFAM" id="SSF55874">
    <property type="entry name" value="ATPase domain of HSP90 chaperone/DNA topoisomerase II/histidine kinase"/>
    <property type="match status" value="1"/>
</dbReference>
<feature type="domain" description="Histidine kinase/HSP90-like ATPase" evidence="2">
    <location>
        <begin position="9"/>
        <end position="106"/>
    </location>
</feature>
<keyword evidence="3" id="KW-0418">Kinase</keyword>
<dbReference type="CDD" id="cd16936">
    <property type="entry name" value="HATPase_RsbW-like"/>
    <property type="match status" value="1"/>
</dbReference>
<dbReference type="PANTHER" id="PTHR35526:SF3">
    <property type="entry name" value="ANTI-SIGMA-F FACTOR RSBW"/>
    <property type="match status" value="1"/>
</dbReference>
<evidence type="ECO:0000259" key="2">
    <source>
        <dbReference type="Pfam" id="PF13581"/>
    </source>
</evidence>
<dbReference type="AlphaFoldDB" id="A0A1H6ED96"/>
<keyword evidence="1" id="KW-0723">Serine/threonine-protein kinase</keyword>
<gene>
    <name evidence="3" type="ORF">SAMN04489712_1573</name>
</gene>
<proteinExistence type="predicted"/>
<dbReference type="InterPro" id="IPR036890">
    <property type="entry name" value="HATPase_C_sf"/>
</dbReference>
<evidence type="ECO:0000313" key="4">
    <source>
        <dbReference type="Proteomes" id="UP000236723"/>
    </source>
</evidence>
<dbReference type="Gene3D" id="3.30.565.10">
    <property type="entry name" value="Histidine kinase-like ATPase, C-terminal domain"/>
    <property type="match status" value="1"/>
</dbReference>
<dbReference type="RefSeq" id="WP_103945012.1">
    <property type="nucleotide sequence ID" value="NZ_FNVO01000057.1"/>
</dbReference>